<dbReference type="EMBL" id="JBBBZM010000031">
    <property type="protein sequence ID" value="KAL0637680.1"/>
    <property type="molecule type" value="Genomic_DNA"/>
</dbReference>
<feature type="compositionally biased region" description="Acidic residues" evidence="1">
    <location>
        <begin position="144"/>
        <end position="155"/>
    </location>
</feature>
<evidence type="ECO:0000313" key="2">
    <source>
        <dbReference type="EMBL" id="KAL0637680.1"/>
    </source>
</evidence>
<evidence type="ECO:0000313" key="3">
    <source>
        <dbReference type="Proteomes" id="UP001447188"/>
    </source>
</evidence>
<comment type="caution">
    <text evidence="2">The sequence shown here is derived from an EMBL/GenBank/DDBJ whole genome shotgun (WGS) entry which is preliminary data.</text>
</comment>
<evidence type="ECO:0008006" key="4">
    <source>
        <dbReference type="Google" id="ProtNLM"/>
    </source>
</evidence>
<gene>
    <name evidence="2" type="ORF">Q9L58_003240</name>
</gene>
<feature type="compositionally biased region" description="Basic residues" evidence="1">
    <location>
        <begin position="1"/>
        <end position="17"/>
    </location>
</feature>
<sequence length="242" mass="28433">MRRTKTKHPPPRNRKRKAEVEPTTARNRKRYDTTESPPGPKIKRAPRPQYTKEQEDFIWFCRDDLSMSWRQVVELYNSHWHPFEGEPQIRSESGLQSRYYRILDFPVKIRKKKEPSRPDLGLIPSTGRRYSWMGAVKDQKSLDDESEDEDEDENDLGSKMEVVDLGPDRSESAEPESRAAHRSDTEAASVCSRVILHTSETDSEVEPEQGWKKLRSSNSHRRFELKVQISVYLIVHYCRMLM</sequence>
<feature type="region of interest" description="Disordered" evidence="1">
    <location>
        <begin position="1"/>
        <end position="50"/>
    </location>
</feature>
<feature type="compositionally biased region" description="Basic and acidic residues" evidence="1">
    <location>
        <begin position="156"/>
        <end position="185"/>
    </location>
</feature>
<dbReference type="Proteomes" id="UP001447188">
    <property type="component" value="Unassembled WGS sequence"/>
</dbReference>
<keyword evidence="3" id="KW-1185">Reference proteome</keyword>
<accession>A0ABR3GP48</accession>
<organism evidence="2 3">
    <name type="scientific">Discina gigas</name>
    <dbReference type="NCBI Taxonomy" id="1032678"/>
    <lineage>
        <taxon>Eukaryota</taxon>
        <taxon>Fungi</taxon>
        <taxon>Dikarya</taxon>
        <taxon>Ascomycota</taxon>
        <taxon>Pezizomycotina</taxon>
        <taxon>Pezizomycetes</taxon>
        <taxon>Pezizales</taxon>
        <taxon>Discinaceae</taxon>
        <taxon>Discina</taxon>
    </lineage>
</organism>
<proteinExistence type="predicted"/>
<evidence type="ECO:0000256" key="1">
    <source>
        <dbReference type="SAM" id="MobiDB-lite"/>
    </source>
</evidence>
<reference evidence="2 3" key="1">
    <citation type="submission" date="2024-02" db="EMBL/GenBank/DDBJ databases">
        <title>Discinaceae phylogenomics.</title>
        <authorList>
            <person name="Dirks A.C."/>
            <person name="James T.Y."/>
        </authorList>
    </citation>
    <scope>NUCLEOTIDE SEQUENCE [LARGE SCALE GENOMIC DNA]</scope>
    <source>
        <strain evidence="2 3">ACD0624</strain>
    </source>
</reference>
<name>A0ABR3GP48_9PEZI</name>
<feature type="region of interest" description="Disordered" evidence="1">
    <location>
        <begin position="137"/>
        <end position="188"/>
    </location>
</feature>
<protein>
    <recommendedName>
        <fullName evidence="4">Myb-like domain-containing protein</fullName>
    </recommendedName>
</protein>